<gene>
    <name evidence="3" type="primary">LOC101372333</name>
</gene>
<sequence length="310" mass="33988">MEKDTAAHRRHRLGPGAPPSGVAPGHPKAAGEVAEIQRSRSVGGLHQKGDPPSCLKKLSKEPESEDQGKDLQGDIEEASCQADPEEDKQESQDALGKLDPDGGRAEPEEQGPESIKLDDPPGKEKPSVFVEIDLGDHAEEVVTGAMREEKRSQMDMGDLSEDETKTSWVCCIPYSTRRKVKESVTLGDAGHRLLPSEITLPKRRPEKLFRLGRLASGPLPLPPRTSRGKMRLLQPAPDLASRALSAQRRVSCSQRCPRKPRPERAEALVQCASWWQAWCGASPPPFFSGEVTTTVQEEAMASRLISIREF</sequence>
<dbReference type="KEGG" id="oro:101372333"/>
<protein>
    <submittedName>
        <fullName evidence="3">Uncharacterized protein LOC101372333</fullName>
    </submittedName>
</protein>
<feature type="compositionally biased region" description="Basic and acidic residues" evidence="1">
    <location>
        <begin position="58"/>
        <end position="72"/>
    </location>
</feature>
<organism evidence="2 3">
    <name type="scientific">Odobenus rosmarus divergens</name>
    <name type="common">Pacific walrus</name>
    <dbReference type="NCBI Taxonomy" id="9708"/>
    <lineage>
        <taxon>Eukaryota</taxon>
        <taxon>Metazoa</taxon>
        <taxon>Chordata</taxon>
        <taxon>Craniata</taxon>
        <taxon>Vertebrata</taxon>
        <taxon>Euteleostomi</taxon>
        <taxon>Mammalia</taxon>
        <taxon>Eutheria</taxon>
        <taxon>Laurasiatheria</taxon>
        <taxon>Carnivora</taxon>
        <taxon>Caniformia</taxon>
        <taxon>Pinnipedia</taxon>
        <taxon>Odobenidae</taxon>
        <taxon>Odobenus</taxon>
    </lineage>
</organism>
<evidence type="ECO:0000313" key="3">
    <source>
        <dbReference type="RefSeq" id="XP_004412327.1"/>
    </source>
</evidence>
<evidence type="ECO:0000256" key="1">
    <source>
        <dbReference type="SAM" id="MobiDB-lite"/>
    </source>
</evidence>
<dbReference type="CTD" id="128643743"/>
<dbReference type="AlphaFoldDB" id="A0A2U3WSL3"/>
<dbReference type="OrthoDB" id="9451238at2759"/>
<keyword evidence="2" id="KW-1185">Reference proteome</keyword>
<dbReference type="RefSeq" id="XP_004412327.1">
    <property type="nucleotide sequence ID" value="XM_004412270.1"/>
</dbReference>
<dbReference type="GeneID" id="101372333"/>
<proteinExistence type="predicted"/>
<dbReference type="InParanoid" id="A0A2U3WSL3"/>
<feature type="compositionally biased region" description="Acidic residues" evidence="1">
    <location>
        <begin position="73"/>
        <end position="88"/>
    </location>
</feature>
<evidence type="ECO:0000313" key="2">
    <source>
        <dbReference type="Proteomes" id="UP000245340"/>
    </source>
</evidence>
<dbReference type="PANTHER" id="PTHR39223:SF1">
    <property type="entry name" value="RIKEN CDNA 1700029H14 GENE"/>
    <property type="match status" value="1"/>
</dbReference>
<accession>A0A2U3WSL3</accession>
<dbReference type="InterPro" id="IPR040020">
    <property type="entry name" value="C13orf46-like"/>
</dbReference>
<reference evidence="3" key="1">
    <citation type="submission" date="2025-08" db="UniProtKB">
        <authorList>
            <consortium name="RefSeq"/>
        </authorList>
    </citation>
    <scope>IDENTIFICATION</scope>
</reference>
<feature type="compositionally biased region" description="Basic and acidic residues" evidence="1">
    <location>
        <begin position="96"/>
        <end position="107"/>
    </location>
</feature>
<dbReference type="Proteomes" id="UP000245340">
    <property type="component" value="Unplaced"/>
</dbReference>
<feature type="compositionally biased region" description="Basic and acidic residues" evidence="1">
    <location>
        <begin position="115"/>
        <end position="126"/>
    </location>
</feature>
<dbReference type="PANTHER" id="PTHR39223">
    <property type="entry name" value="RIKEN CDNA 1700029H14 GENE"/>
    <property type="match status" value="1"/>
</dbReference>
<feature type="region of interest" description="Disordered" evidence="1">
    <location>
        <begin position="1"/>
        <end position="139"/>
    </location>
</feature>
<dbReference type="STRING" id="9708.A0A2U3WSL3"/>
<name>A0A2U3WSL3_ODORO</name>